<reference evidence="2" key="1">
    <citation type="journal article" date="2012" name="Nat. Biotechnol.">
        <title>Reference genome sequence of the model plant Setaria.</title>
        <authorList>
            <person name="Bennetzen J.L."/>
            <person name="Schmutz J."/>
            <person name="Wang H."/>
            <person name="Percifield R."/>
            <person name="Hawkins J."/>
            <person name="Pontaroli A.C."/>
            <person name="Estep M."/>
            <person name="Feng L."/>
            <person name="Vaughn J.N."/>
            <person name="Grimwood J."/>
            <person name="Jenkins J."/>
            <person name="Barry K."/>
            <person name="Lindquist E."/>
            <person name="Hellsten U."/>
            <person name="Deshpande S."/>
            <person name="Wang X."/>
            <person name="Wu X."/>
            <person name="Mitros T."/>
            <person name="Triplett J."/>
            <person name="Yang X."/>
            <person name="Ye C.Y."/>
            <person name="Mauro-Herrera M."/>
            <person name="Wang L."/>
            <person name="Li P."/>
            <person name="Sharma M."/>
            <person name="Sharma R."/>
            <person name="Ronald P.C."/>
            <person name="Panaud O."/>
            <person name="Kellogg E.A."/>
            <person name="Brutnell T.P."/>
            <person name="Doust A.N."/>
            <person name="Tuskan G.A."/>
            <person name="Rokhsar D."/>
            <person name="Devos K.M."/>
        </authorList>
    </citation>
    <scope>NUCLEOTIDE SEQUENCE [LARGE SCALE GENOMIC DNA]</scope>
    <source>
        <strain evidence="2">cv. Yugu1</strain>
    </source>
</reference>
<reference evidence="1" key="2">
    <citation type="submission" date="2018-08" db="UniProtKB">
        <authorList>
            <consortium name="EnsemblPlants"/>
        </authorList>
    </citation>
    <scope>IDENTIFICATION</scope>
    <source>
        <strain evidence="1">Yugu1</strain>
    </source>
</reference>
<dbReference type="Gramene" id="KQL27208">
    <property type="protein sequence ID" value="KQL27208"/>
    <property type="gene ID" value="SETIT_033496mg"/>
</dbReference>
<proteinExistence type="predicted"/>
<dbReference type="HOGENOM" id="CLU_3261442_0_0_1"/>
<dbReference type="AlphaFoldDB" id="K4A3P3"/>
<name>K4A3P3_SETIT</name>
<protein>
    <submittedName>
        <fullName evidence="1">Uncharacterized protein</fullName>
    </submittedName>
</protein>
<organism evidence="1 2">
    <name type="scientific">Setaria italica</name>
    <name type="common">Foxtail millet</name>
    <name type="synonym">Panicum italicum</name>
    <dbReference type="NCBI Taxonomy" id="4555"/>
    <lineage>
        <taxon>Eukaryota</taxon>
        <taxon>Viridiplantae</taxon>
        <taxon>Streptophyta</taxon>
        <taxon>Embryophyta</taxon>
        <taxon>Tracheophyta</taxon>
        <taxon>Spermatophyta</taxon>
        <taxon>Magnoliopsida</taxon>
        <taxon>Liliopsida</taxon>
        <taxon>Poales</taxon>
        <taxon>Poaceae</taxon>
        <taxon>PACMAD clade</taxon>
        <taxon>Panicoideae</taxon>
        <taxon>Panicodae</taxon>
        <taxon>Paniceae</taxon>
        <taxon>Cenchrinae</taxon>
        <taxon>Setaria</taxon>
    </lineage>
</organism>
<dbReference type="InParanoid" id="K4A3P3"/>
<evidence type="ECO:0000313" key="2">
    <source>
        <dbReference type="Proteomes" id="UP000004995"/>
    </source>
</evidence>
<evidence type="ECO:0000313" key="1">
    <source>
        <dbReference type="EnsemblPlants" id="KQL27208"/>
    </source>
</evidence>
<dbReference type="EMBL" id="AGNK02001376">
    <property type="status" value="NOT_ANNOTATED_CDS"/>
    <property type="molecule type" value="Genomic_DNA"/>
</dbReference>
<dbReference type="EnsemblPlants" id="KQL27208">
    <property type="protein sequence ID" value="KQL27208"/>
    <property type="gene ID" value="SETIT_033496mg"/>
</dbReference>
<sequence length="42" mass="4782">MEKKRETCILSPDLLQGKVSIEIASSDHCKIHSMRATVRQKI</sequence>
<accession>K4A3P3</accession>
<dbReference type="Proteomes" id="UP000004995">
    <property type="component" value="Unassembled WGS sequence"/>
</dbReference>
<keyword evidence="2" id="KW-1185">Reference proteome</keyword>